<organism evidence="1 2">
    <name type="scientific">Peptoclostridium acidaminophilum DSM 3953</name>
    <dbReference type="NCBI Taxonomy" id="1286171"/>
    <lineage>
        <taxon>Bacteria</taxon>
        <taxon>Bacillati</taxon>
        <taxon>Bacillota</taxon>
        <taxon>Clostridia</taxon>
        <taxon>Peptostreptococcales</taxon>
        <taxon>Peptoclostridiaceae</taxon>
        <taxon>Peptoclostridium</taxon>
    </lineage>
</organism>
<reference evidence="1 2" key="1">
    <citation type="journal article" date="2014" name="Genome Announc.">
        <title>Complete Genome Sequence of Amino Acid-Utilizing Eubacterium acidaminophilum al-2 (DSM 3953).</title>
        <authorList>
            <person name="Poehlein A."/>
            <person name="Andreesen J.R."/>
            <person name="Daniel R."/>
        </authorList>
    </citation>
    <scope>NUCLEOTIDE SEQUENCE [LARGE SCALE GENOMIC DNA]</scope>
    <source>
        <strain evidence="1 2">DSM 3953</strain>
        <plasmid evidence="2">Plasmid EAL2_808p</plasmid>
    </source>
</reference>
<geneLocation type="plasmid" evidence="1 2">
    <name>EAL2_808p</name>
</geneLocation>
<sequence length="332" mass="36570">MMVGFQEGYEYFEKNAGGIMGAFKGDDFGTARAAYVDSVNEEISLLEKSINDFMGKQTPNKMLKGDIAEFWHAGTFNVNAATNESAHRVIVDRSHDFGSVDASSNFGENFGLKYYGSGQESARTQAVSVFQRFKEYQTTGGKDSLEKYLADRNYSDVDFVLNDPIYSGQIRIIPHDQLTEATDWLERMIKTEGARRPEQVKRYQETLDLLRDRMADNKGNESIPLSKANSEKLAAIAKEGKFKADDFGISAPDVLSLELVMKESLKAGLSAAVISLVLRVGPEIYETIDYLIKNGEIEEGQFKKIGFAAVSGSSEGFIRGSVAAALTACCKS</sequence>
<dbReference type="Proteomes" id="UP000019591">
    <property type="component" value="Plasmid EAL2_808p"/>
</dbReference>
<keyword evidence="1" id="KW-0614">Plasmid</keyword>
<gene>
    <name evidence="1" type="ORF">EAL2_808p02060</name>
</gene>
<dbReference type="KEGG" id="eac:EAL2_808p02060"/>
<dbReference type="AlphaFoldDB" id="W8UA85"/>
<dbReference type="PATRIC" id="fig|1286171.3.peg.2383"/>
<dbReference type="HOGENOM" id="CLU_836126_0_0_9"/>
<evidence type="ECO:0000313" key="1">
    <source>
        <dbReference type="EMBL" id="AHM57711.1"/>
    </source>
</evidence>
<evidence type="ECO:0000313" key="2">
    <source>
        <dbReference type="Proteomes" id="UP000019591"/>
    </source>
</evidence>
<dbReference type="eggNOG" id="ENOG502Z82S">
    <property type="taxonomic scope" value="Bacteria"/>
</dbReference>
<dbReference type="RefSeq" id="WP_051489252.1">
    <property type="nucleotide sequence ID" value="NZ_CP007453.1"/>
</dbReference>
<keyword evidence="2" id="KW-1185">Reference proteome</keyword>
<protein>
    <submittedName>
        <fullName evidence="1">Uncharacterized protein</fullName>
    </submittedName>
</protein>
<accession>W8UA85</accession>
<name>W8UA85_PEPAC</name>
<dbReference type="EMBL" id="CP007453">
    <property type="protein sequence ID" value="AHM57711.1"/>
    <property type="molecule type" value="Genomic_DNA"/>
</dbReference>
<proteinExistence type="predicted"/>
<dbReference type="OrthoDB" id="3194722at2"/>